<dbReference type="InterPro" id="IPR023187">
    <property type="entry name" value="Tscrpt_reg_MarR-type_CS"/>
</dbReference>
<dbReference type="Pfam" id="PF12802">
    <property type="entry name" value="MarR_2"/>
    <property type="match status" value="1"/>
</dbReference>
<dbReference type="SMART" id="SM00347">
    <property type="entry name" value="HTH_MARR"/>
    <property type="match status" value="1"/>
</dbReference>
<dbReference type="GO" id="GO:0003677">
    <property type="term" value="F:DNA binding"/>
    <property type="evidence" value="ECO:0007669"/>
    <property type="project" value="UniProtKB-KW"/>
</dbReference>
<dbReference type="AlphaFoldDB" id="A0A939BWD0"/>
<dbReference type="InterPro" id="IPR036390">
    <property type="entry name" value="WH_DNA-bd_sf"/>
</dbReference>
<keyword evidence="7" id="KW-1185">Reference proteome</keyword>
<reference evidence="6" key="1">
    <citation type="submission" date="2021-01" db="EMBL/GenBank/DDBJ databases">
        <title>YIM 132084 draft genome.</title>
        <authorList>
            <person name="An D."/>
        </authorList>
    </citation>
    <scope>NUCLEOTIDE SEQUENCE</scope>
    <source>
        <strain evidence="6">YIM 132084</strain>
    </source>
</reference>
<dbReference type="PROSITE" id="PS50995">
    <property type="entry name" value="HTH_MARR_2"/>
    <property type="match status" value="1"/>
</dbReference>
<proteinExistence type="predicted"/>
<dbReference type="SUPFAM" id="SSF46785">
    <property type="entry name" value="Winged helix' DNA-binding domain"/>
    <property type="match status" value="1"/>
</dbReference>
<evidence type="ECO:0000313" key="7">
    <source>
        <dbReference type="Proteomes" id="UP000663792"/>
    </source>
</evidence>
<accession>A0A939BWD0</accession>
<dbReference type="PROSITE" id="PS01117">
    <property type="entry name" value="HTH_MARR_1"/>
    <property type="match status" value="1"/>
</dbReference>
<evidence type="ECO:0000256" key="4">
    <source>
        <dbReference type="SAM" id="MobiDB-lite"/>
    </source>
</evidence>
<evidence type="ECO:0000259" key="5">
    <source>
        <dbReference type="PROSITE" id="PS50995"/>
    </source>
</evidence>
<keyword evidence="1" id="KW-0805">Transcription regulation</keyword>
<protein>
    <submittedName>
        <fullName evidence="6">Winged helix-turn-helix transcriptional regulator</fullName>
    </submittedName>
</protein>
<keyword evidence="2" id="KW-0238">DNA-binding</keyword>
<evidence type="ECO:0000256" key="2">
    <source>
        <dbReference type="ARBA" id="ARBA00023125"/>
    </source>
</evidence>
<dbReference type="PANTHER" id="PTHR33164">
    <property type="entry name" value="TRANSCRIPTIONAL REGULATOR, MARR FAMILY"/>
    <property type="match status" value="1"/>
</dbReference>
<dbReference type="Proteomes" id="UP000663792">
    <property type="component" value="Unassembled WGS sequence"/>
</dbReference>
<dbReference type="InterPro" id="IPR036388">
    <property type="entry name" value="WH-like_DNA-bd_sf"/>
</dbReference>
<dbReference type="Gene3D" id="1.10.10.10">
    <property type="entry name" value="Winged helix-like DNA-binding domain superfamily/Winged helix DNA-binding domain"/>
    <property type="match status" value="1"/>
</dbReference>
<dbReference type="PANTHER" id="PTHR33164:SF57">
    <property type="entry name" value="MARR-FAMILY TRANSCRIPTIONAL REGULATOR"/>
    <property type="match status" value="1"/>
</dbReference>
<dbReference type="GO" id="GO:0006950">
    <property type="term" value="P:response to stress"/>
    <property type="evidence" value="ECO:0007669"/>
    <property type="project" value="TreeGrafter"/>
</dbReference>
<dbReference type="RefSeq" id="WP_205260356.1">
    <property type="nucleotide sequence ID" value="NZ_JAERWK010000010.1"/>
</dbReference>
<sequence length="193" mass="20716">MTTDAAESTQDAGVPPQPPSPATSAEPRPSAGGADLPAELADAIIGLVRQYHSLRVRINDGKDVDAPPQMAVLGRLVDLGPCRASVLAEALLSDPSTVSRQVAGLVKAGWVDRGPDPVDGRAAILSITEAGRQRWVEHWRRRGEALAPVVERWSDEDQVDLARLLRQYTLDVDRHWDEVVTAFRKPPAAGPGA</sequence>
<evidence type="ECO:0000256" key="1">
    <source>
        <dbReference type="ARBA" id="ARBA00023015"/>
    </source>
</evidence>
<comment type="caution">
    <text evidence="6">The sequence shown here is derived from an EMBL/GenBank/DDBJ whole genome shotgun (WGS) entry which is preliminary data.</text>
</comment>
<feature type="region of interest" description="Disordered" evidence="4">
    <location>
        <begin position="1"/>
        <end position="36"/>
    </location>
</feature>
<dbReference type="InterPro" id="IPR000835">
    <property type="entry name" value="HTH_MarR-typ"/>
</dbReference>
<feature type="compositionally biased region" description="Polar residues" evidence="4">
    <location>
        <begin position="1"/>
        <end position="11"/>
    </location>
</feature>
<evidence type="ECO:0000256" key="3">
    <source>
        <dbReference type="ARBA" id="ARBA00023163"/>
    </source>
</evidence>
<evidence type="ECO:0000313" key="6">
    <source>
        <dbReference type="EMBL" id="MBM9467423.1"/>
    </source>
</evidence>
<dbReference type="InterPro" id="IPR039422">
    <property type="entry name" value="MarR/SlyA-like"/>
</dbReference>
<name>A0A939BWD0_9ACTN</name>
<feature type="domain" description="HTH marR-type" evidence="5">
    <location>
        <begin position="37"/>
        <end position="170"/>
    </location>
</feature>
<dbReference type="EMBL" id="JAERWK010000010">
    <property type="protein sequence ID" value="MBM9467423.1"/>
    <property type="molecule type" value="Genomic_DNA"/>
</dbReference>
<organism evidence="6 7">
    <name type="scientific">Nakamurella leprariae</name>
    <dbReference type="NCBI Taxonomy" id="2803911"/>
    <lineage>
        <taxon>Bacteria</taxon>
        <taxon>Bacillati</taxon>
        <taxon>Actinomycetota</taxon>
        <taxon>Actinomycetes</taxon>
        <taxon>Nakamurellales</taxon>
        <taxon>Nakamurellaceae</taxon>
        <taxon>Nakamurella</taxon>
    </lineage>
</organism>
<dbReference type="GO" id="GO:0003700">
    <property type="term" value="F:DNA-binding transcription factor activity"/>
    <property type="evidence" value="ECO:0007669"/>
    <property type="project" value="InterPro"/>
</dbReference>
<keyword evidence="3" id="KW-0804">Transcription</keyword>
<gene>
    <name evidence="6" type="ORF">JL106_09045</name>
</gene>